<evidence type="ECO:0000313" key="3">
    <source>
        <dbReference type="Proteomes" id="UP001221898"/>
    </source>
</evidence>
<comment type="caution">
    <text evidence="2">The sequence shown here is derived from an EMBL/GenBank/DDBJ whole genome shotgun (WGS) entry which is preliminary data.</text>
</comment>
<accession>A0AAD7RX82</accession>
<evidence type="ECO:0000313" key="2">
    <source>
        <dbReference type="EMBL" id="KAJ8392063.1"/>
    </source>
</evidence>
<feature type="region of interest" description="Disordered" evidence="1">
    <location>
        <begin position="90"/>
        <end position="119"/>
    </location>
</feature>
<dbReference type="AlphaFoldDB" id="A0AAD7RX82"/>
<proteinExistence type="predicted"/>
<dbReference type="EMBL" id="JAINUG010000149">
    <property type="protein sequence ID" value="KAJ8392063.1"/>
    <property type="molecule type" value="Genomic_DNA"/>
</dbReference>
<evidence type="ECO:0000256" key="1">
    <source>
        <dbReference type="SAM" id="MobiDB-lite"/>
    </source>
</evidence>
<dbReference type="Proteomes" id="UP001221898">
    <property type="component" value="Unassembled WGS sequence"/>
</dbReference>
<reference evidence="2" key="1">
    <citation type="journal article" date="2023" name="Science">
        <title>Genome structures resolve the early diversification of teleost fishes.</title>
        <authorList>
            <person name="Parey E."/>
            <person name="Louis A."/>
            <person name="Montfort J."/>
            <person name="Bouchez O."/>
            <person name="Roques C."/>
            <person name="Iampietro C."/>
            <person name="Lluch J."/>
            <person name="Castinel A."/>
            <person name="Donnadieu C."/>
            <person name="Desvignes T."/>
            <person name="Floi Bucao C."/>
            <person name="Jouanno E."/>
            <person name="Wen M."/>
            <person name="Mejri S."/>
            <person name="Dirks R."/>
            <person name="Jansen H."/>
            <person name="Henkel C."/>
            <person name="Chen W.J."/>
            <person name="Zahm M."/>
            <person name="Cabau C."/>
            <person name="Klopp C."/>
            <person name="Thompson A.W."/>
            <person name="Robinson-Rechavi M."/>
            <person name="Braasch I."/>
            <person name="Lecointre G."/>
            <person name="Bobe J."/>
            <person name="Postlethwait J.H."/>
            <person name="Berthelot C."/>
            <person name="Roest Crollius H."/>
            <person name="Guiguen Y."/>
        </authorList>
    </citation>
    <scope>NUCLEOTIDE SEQUENCE</scope>
    <source>
        <strain evidence="2">NC1722</strain>
    </source>
</reference>
<sequence length="177" mass="19641">MMHEDGDGGSDALFTARSHSAAHYQRARRAHCDGRASECVAASRLERRARFVPFRERSLSILRREDRSTGPRPALGKRSKKTLVLRNASRMNSELGSPFPQPGVRRIDPDSARRPRAQRAEPTMHLTAAPYQIQLSAVRQRAGGGDRSSMGEAHCCQAGHATVYPPLPGFYDRCLSF</sequence>
<organism evidence="2 3">
    <name type="scientific">Aldrovandia affinis</name>
    <dbReference type="NCBI Taxonomy" id="143900"/>
    <lineage>
        <taxon>Eukaryota</taxon>
        <taxon>Metazoa</taxon>
        <taxon>Chordata</taxon>
        <taxon>Craniata</taxon>
        <taxon>Vertebrata</taxon>
        <taxon>Euteleostomi</taxon>
        <taxon>Actinopterygii</taxon>
        <taxon>Neopterygii</taxon>
        <taxon>Teleostei</taxon>
        <taxon>Notacanthiformes</taxon>
        <taxon>Halosauridae</taxon>
        <taxon>Aldrovandia</taxon>
    </lineage>
</organism>
<protein>
    <submittedName>
        <fullName evidence="2">Uncharacterized protein</fullName>
    </submittedName>
</protein>
<gene>
    <name evidence="2" type="ORF">AAFF_G00078690</name>
</gene>
<feature type="region of interest" description="Disordered" evidence="1">
    <location>
        <begin position="63"/>
        <end position="82"/>
    </location>
</feature>
<name>A0AAD7RX82_9TELE</name>
<keyword evidence="3" id="KW-1185">Reference proteome</keyword>